<keyword evidence="5" id="KW-0560">Oxidoreductase</keyword>
<dbReference type="InParanoid" id="A0A409W416"/>
<dbReference type="PANTHER" id="PTHR42973:SF39">
    <property type="entry name" value="FAD-BINDING PCMH-TYPE DOMAIN-CONTAINING PROTEIN"/>
    <property type="match status" value="1"/>
</dbReference>
<evidence type="ECO:0000313" key="8">
    <source>
        <dbReference type="EMBL" id="PPQ73253.1"/>
    </source>
</evidence>
<gene>
    <name evidence="8" type="ORF">CVT24_009968</name>
</gene>
<dbReference type="InterPro" id="IPR016166">
    <property type="entry name" value="FAD-bd_PCMH"/>
</dbReference>
<dbReference type="AlphaFoldDB" id="A0A409W416"/>
<evidence type="ECO:0000256" key="1">
    <source>
        <dbReference type="ARBA" id="ARBA00001974"/>
    </source>
</evidence>
<keyword evidence="9" id="KW-1185">Reference proteome</keyword>
<feature type="signal peptide" evidence="6">
    <location>
        <begin position="1"/>
        <end position="27"/>
    </location>
</feature>
<feature type="domain" description="FAD-binding PCMH-type" evidence="7">
    <location>
        <begin position="59"/>
        <end position="231"/>
    </location>
</feature>
<comment type="caution">
    <text evidence="8">The sequence shown here is derived from an EMBL/GenBank/DDBJ whole genome shotgun (WGS) entry which is preliminary data.</text>
</comment>
<dbReference type="InterPro" id="IPR050416">
    <property type="entry name" value="FAD-linked_Oxidoreductase"/>
</dbReference>
<dbReference type="PANTHER" id="PTHR42973">
    <property type="entry name" value="BINDING OXIDOREDUCTASE, PUTATIVE (AFU_ORTHOLOGUE AFUA_1G17690)-RELATED"/>
    <property type="match status" value="1"/>
</dbReference>
<feature type="chain" id="PRO_5019502538" description="FAD-binding PCMH-type domain-containing protein" evidence="6">
    <location>
        <begin position="28"/>
        <end position="505"/>
    </location>
</feature>
<protein>
    <recommendedName>
        <fullName evidence="7">FAD-binding PCMH-type domain-containing protein</fullName>
    </recommendedName>
</protein>
<dbReference type="GO" id="GO:0016491">
    <property type="term" value="F:oxidoreductase activity"/>
    <property type="evidence" value="ECO:0007669"/>
    <property type="project" value="UniProtKB-KW"/>
</dbReference>
<evidence type="ECO:0000256" key="6">
    <source>
        <dbReference type="SAM" id="SignalP"/>
    </source>
</evidence>
<organism evidence="8 9">
    <name type="scientific">Panaeolus cyanescens</name>
    <dbReference type="NCBI Taxonomy" id="181874"/>
    <lineage>
        <taxon>Eukaryota</taxon>
        <taxon>Fungi</taxon>
        <taxon>Dikarya</taxon>
        <taxon>Basidiomycota</taxon>
        <taxon>Agaricomycotina</taxon>
        <taxon>Agaricomycetes</taxon>
        <taxon>Agaricomycetidae</taxon>
        <taxon>Agaricales</taxon>
        <taxon>Agaricineae</taxon>
        <taxon>Galeropsidaceae</taxon>
        <taxon>Panaeolus</taxon>
    </lineage>
</organism>
<proteinExistence type="inferred from homology"/>
<dbReference type="InterPro" id="IPR006093">
    <property type="entry name" value="Oxy_OxRdtase_FAD_BS"/>
</dbReference>
<dbReference type="Pfam" id="PF01565">
    <property type="entry name" value="FAD_binding_4"/>
    <property type="match status" value="1"/>
</dbReference>
<dbReference type="PROSITE" id="PS00862">
    <property type="entry name" value="OX2_COVAL_FAD"/>
    <property type="match status" value="1"/>
</dbReference>
<dbReference type="InterPro" id="IPR012951">
    <property type="entry name" value="BBE"/>
</dbReference>
<sequence>MTVGLSLLKVVCATFLASIIFASPVHGDIISTLKEKGFQVISPTDNGYANASAPFNLRFSWKPAAVTYPRNAQDISEILKISAEYKTSVSARSGGHSYIANALGGKDGAIVVDLSLLNTVQFNSDTNLATIGTGNTLGNLALALNANGRAMPHGTCPYVGIGGHAGHGGFGLSSRAWGLTLDTIESLEVVLASGEIVTASEKSHPDLFWALRGSSSSFGIVTSITAKTLAAPSQVTTIRYSWDLATSDAAAAILSFQNYSQTFDIPPELGLELVMSKGSAPGRVFFRVQGGYYTPNVNGSLDAALNPLLQTLPKPTTITVIPRSYIDSVTYFGGAGRLNTTVAPETPNTFYAKSLMVPERSPLTQQAVEMWTQYLGNEGFNASTTWFVDVELYGGRNSAINAVPTDATSFGRRDTLFTMQFYTSAPGGLPPFPDDGFTLLDGMVDLIIQNSPKNWDYGAYANYVDDRLVDWQRRYYDSHYPRLELLKTMYDPRDTFKFPTSIQDL</sequence>
<keyword evidence="3" id="KW-0285">Flavoprotein</keyword>
<dbReference type="SUPFAM" id="SSF56176">
    <property type="entry name" value="FAD-binding/transporter-associated domain-like"/>
    <property type="match status" value="1"/>
</dbReference>
<dbReference type="Gene3D" id="3.40.462.20">
    <property type="match status" value="1"/>
</dbReference>
<reference evidence="8 9" key="1">
    <citation type="journal article" date="2018" name="Evol. Lett.">
        <title>Horizontal gene cluster transfer increased hallucinogenic mushroom diversity.</title>
        <authorList>
            <person name="Reynolds H.T."/>
            <person name="Vijayakumar V."/>
            <person name="Gluck-Thaler E."/>
            <person name="Korotkin H.B."/>
            <person name="Matheny P.B."/>
            <person name="Slot J.C."/>
        </authorList>
    </citation>
    <scope>NUCLEOTIDE SEQUENCE [LARGE SCALE GENOMIC DNA]</scope>
    <source>
        <strain evidence="8 9">2629</strain>
    </source>
</reference>
<keyword evidence="6" id="KW-0732">Signal</keyword>
<keyword evidence="4" id="KW-0274">FAD</keyword>
<evidence type="ECO:0000259" key="7">
    <source>
        <dbReference type="PROSITE" id="PS51387"/>
    </source>
</evidence>
<evidence type="ECO:0000256" key="3">
    <source>
        <dbReference type="ARBA" id="ARBA00022630"/>
    </source>
</evidence>
<evidence type="ECO:0000256" key="2">
    <source>
        <dbReference type="ARBA" id="ARBA00005466"/>
    </source>
</evidence>
<dbReference type="PROSITE" id="PS51387">
    <property type="entry name" value="FAD_PCMH"/>
    <property type="match status" value="1"/>
</dbReference>
<name>A0A409W416_9AGAR</name>
<dbReference type="STRING" id="181874.A0A409W416"/>
<dbReference type="InterPro" id="IPR006094">
    <property type="entry name" value="Oxid_FAD_bind_N"/>
</dbReference>
<evidence type="ECO:0000256" key="4">
    <source>
        <dbReference type="ARBA" id="ARBA00022827"/>
    </source>
</evidence>
<evidence type="ECO:0000256" key="5">
    <source>
        <dbReference type="ARBA" id="ARBA00023002"/>
    </source>
</evidence>
<dbReference type="Proteomes" id="UP000284842">
    <property type="component" value="Unassembled WGS sequence"/>
</dbReference>
<dbReference type="OrthoDB" id="407275at2759"/>
<dbReference type="InterPro" id="IPR036318">
    <property type="entry name" value="FAD-bd_PCMH-like_sf"/>
</dbReference>
<comment type="cofactor">
    <cofactor evidence="1">
        <name>FAD</name>
        <dbReference type="ChEBI" id="CHEBI:57692"/>
    </cofactor>
</comment>
<accession>A0A409W416</accession>
<evidence type="ECO:0000313" key="9">
    <source>
        <dbReference type="Proteomes" id="UP000284842"/>
    </source>
</evidence>
<comment type="similarity">
    <text evidence="2">Belongs to the oxygen-dependent FAD-linked oxidoreductase family.</text>
</comment>
<dbReference type="Gene3D" id="3.30.465.10">
    <property type="match status" value="1"/>
</dbReference>
<dbReference type="InterPro" id="IPR016169">
    <property type="entry name" value="FAD-bd_PCMH_sub2"/>
</dbReference>
<dbReference type="GO" id="GO:0071949">
    <property type="term" value="F:FAD binding"/>
    <property type="evidence" value="ECO:0007669"/>
    <property type="project" value="InterPro"/>
</dbReference>
<dbReference type="Pfam" id="PF08031">
    <property type="entry name" value="BBE"/>
    <property type="match status" value="1"/>
</dbReference>
<dbReference type="EMBL" id="NHTK01005827">
    <property type="protein sequence ID" value="PPQ73253.1"/>
    <property type="molecule type" value="Genomic_DNA"/>
</dbReference>